<feature type="signal peptide" evidence="1">
    <location>
        <begin position="1"/>
        <end position="22"/>
    </location>
</feature>
<reference evidence="2" key="2">
    <citation type="submission" date="2009-09" db="EMBL/GenBank/DDBJ databases">
        <title>Complete sequence of chromosome of Candidatus Accumulibacter phosphatis clade IIA str. UW-1.</title>
        <authorList>
            <consortium name="US DOE Joint Genome Institute"/>
            <person name="Martin H.G."/>
            <person name="Ivanova N."/>
            <person name="Kunin V."/>
            <person name="Warnecke F."/>
            <person name="Barry K."/>
            <person name="He S."/>
            <person name="Salamov A."/>
            <person name="Szeto E."/>
            <person name="Dalin E."/>
            <person name="Pangilinan J.L."/>
            <person name="Lapidus A."/>
            <person name="Lowry S."/>
            <person name="Kyrpides N.C."/>
            <person name="McMahon K.D."/>
            <person name="Hugenholtz P."/>
        </authorList>
    </citation>
    <scope>NUCLEOTIDE SEQUENCE [LARGE SCALE GENOMIC DNA]</scope>
    <source>
        <strain evidence="2">UW-1</strain>
    </source>
</reference>
<dbReference type="HOGENOM" id="CLU_095659_0_0_4"/>
<reference evidence="2" key="1">
    <citation type="submission" date="2009-08" db="EMBL/GenBank/DDBJ databases">
        <authorList>
            <consortium name="US DOE Joint Genome Institute"/>
            <person name="Lucas S."/>
            <person name="Copeland A."/>
            <person name="Lapidus A."/>
            <person name="Glavina del Rio T."/>
            <person name="Dalin E."/>
            <person name="Tice H."/>
            <person name="Bruce D."/>
            <person name="Barry K."/>
            <person name="Pitluck S."/>
            <person name="Lowry S."/>
            <person name="Larimer F."/>
            <person name="Land M."/>
            <person name="Hauser L."/>
            <person name="Kyrpides N."/>
            <person name="Ivanova N."/>
            <person name="McMahon K.D."/>
            <person name="Hugenholtz P."/>
        </authorList>
    </citation>
    <scope>NUCLEOTIDE SEQUENCE</scope>
    <source>
        <strain evidence="2">UW-1</strain>
    </source>
</reference>
<evidence type="ECO:0000313" key="2">
    <source>
        <dbReference type="EMBL" id="ACV37325.1"/>
    </source>
</evidence>
<sequence length="192" mass="20383" precursor="true">MLSRTLSALAAALTIVSPIAHAEKAHVHGVAELNVGVDKDTLRIALESPLENLLGFERVPKSDKELDKVRRMASQLRQADKLFLPTPGAGCKLVNVKLESAVLDPALLGEAPVAAASPGQAAARTPQPGAKPAHADLDGEFVFQCAQPAALQGLEVKLFDAFPGYRQIRAQVVTAKRQSAARLSPKANTLNW</sequence>
<dbReference type="STRING" id="522306.CAP2UW1_4083"/>
<evidence type="ECO:0000256" key="1">
    <source>
        <dbReference type="SAM" id="SignalP"/>
    </source>
</evidence>
<dbReference type="eggNOG" id="COG4531">
    <property type="taxonomic scope" value="Bacteria"/>
</dbReference>
<name>C7RND9_ACCRE</name>
<keyword evidence="1" id="KW-0732">Signal</keyword>
<accession>C7RND9</accession>
<organism evidence="2">
    <name type="scientific">Accumulibacter regalis</name>
    <dbReference type="NCBI Taxonomy" id="522306"/>
    <lineage>
        <taxon>Bacteria</taxon>
        <taxon>Pseudomonadati</taxon>
        <taxon>Pseudomonadota</taxon>
        <taxon>Betaproteobacteria</taxon>
        <taxon>Candidatus Accumulibacter</taxon>
    </lineage>
</organism>
<dbReference type="AlphaFoldDB" id="C7RND9"/>
<proteinExistence type="predicted"/>
<protein>
    <submittedName>
        <fullName evidence="2">ABC-type metal ion transport system, periplasmic component/surface adhesin</fullName>
    </submittedName>
</protein>
<dbReference type="KEGG" id="app:CAP2UW1_4083"/>
<gene>
    <name evidence="2" type="ordered locus">CAP2UW1_4083</name>
</gene>
<dbReference type="EMBL" id="CP001715">
    <property type="protein sequence ID" value="ACV37325.1"/>
    <property type="molecule type" value="Genomic_DNA"/>
</dbReference>
<dbReference type="OrthoDB" id="7346546at2"/>
<feature type="chain" id="PRO_5002983896" evidence="1">
    <location>
        <begin position="23"/>
        <end position="192"/>
    </location>
</feature>
<dbReference type="Pfam" id="PF10986">
    <property type="entry name" value="ZrgA"/>
    <property type="match status" value="1"/>
</dbReference>
<dbReference type="InterPro" id="IPR021253">
    <property type="entry name" value="ZrgA-like"/>
</dbReference>